<dbReference type="Proteomes" id="UP001057532">
    <property type="component" value="Chromosome"/>
</dbReference>
<sequence length="106" mass="11757">MIPENMEEVHQRLAERQATGDTITETALVYETICDLLQNYLDNAEDGHYDSVQPVDDQTLAFVSVMGRPLGTYHAQGKSLVDDFKTNSLQMLLDLEAAALKIAGSR</sequence>
<dbReference type="RefSeq" id="WP_252779849.1">
    <property type="nucleotide sequence ID" value="NZ_CP097478.1"/>
</dbReference>
<proteinExistence type="predicted"/>
<accession>A0ABY5C2S0</accession>
<gene>
    <name evidence="1" type="ORF">M8332_05650</name>
</gene>
<protein>
    <submittedName>
        <fullName evidence="1">Uncharacterized protein</fullName>
    </submittedName>
</protein>
<evidence type="ECO:0000313" key="1">
    <source>
        <dbReference type="EMBL" id="USS93081.1"/>
    </source>
</evidence>
<reference evidence="1" key="1">
    <citation type="submission" date="2022-05" db="EMBL/GenBank/DDBJ databases">
        <authorList>
            <person name="Oliphant S.A."/>
            <person name="Watson-Haigh N.S."/>
            <person name="Sumby K.M."/>
            <person name="Gardner J.M."/>
            <person name="Jiranek V."/>
        </authorList>
    </citation>
    <scope>NUCLEOTIDE SEQUENCE</scope>
    <source>
        <strain evidence="1">Ru20-1</strain>
    </source>
</reference>
<evidence type="ECO:0000313" key="2">
    <source>
        <dbReference type="Proteomes" id="UP001057532"/>
    </source>
</evidence>
<name>A0ABY5C2S0_9LACO</name>
<organism evidence="1 2">
    <name type="scientific">Fructilactobacillus ixorae</name>
    <dbReference type="NCBI Taxonomy" id="1750535"/>
    <lineage>
        <taxon>Bacteria</taxon>
        <taxon>Bacillati</taxon>
        <taxon>Bacillota</taxon>
        <taxon>Bacilli</taxon>
        <taxon>Lactobacillales</taxon>
        <taxon>Lactobacillaceae</taxon>
        <taxon>Fructilactobacillus</taxon>
    </lineage>
</organism>
<dbReference type="EMBL" id="CP097478">
    <property type="protein sequence ID" value="USS93081.1"/>
    <property type="molecule type" value="Genomic_DNA"/>
</dbReference>
<keyword evidence="2" id="KW-1185">Reference proteome</keyword>